<dbReference type="GO" id="GO:0000049">
    <property type="term" value="F:tRNA binding"/>
    <property type="evidence" value="ECO:0007669"/>
    <property type="project" value="TreeGrafter"/>
</dbReference>
<proteinExistence type="inferred from homology"/>
<dbReference type="Pfam" id="PF01300">
    <property type="entry name" value="Sua5_yciO_yrdC"/>
    <property type="match status" value="1"/>
</dbReference>
<evidence type="ECO:0000256" key="7">
    <source>
        <dbReference type="ARBA" id="ARBA00048366"/>
    </source>
</evidence>
<reference evidence="9 10" key="1">
    <citation type="journal article" date="2015" name="Proc. Natl. Acad. Sci. U.S.A.">
        <title>The resurrection genome of Boea hygrometrica: A blueprint for survival of dehydration.</title>
        <authorList>
            <person name="Xiao L."/>
            <person name="Yang G."/>
            <person name="Zhang L."/>
            <person name="Yang X."/>
            <person name="Zhao S."/>
            <person name="Ji Z."/>
            <person name="Zhou Q."/>
            <person name="Hu M."/>
            <person name="Wang Y."/>
            <person name="Chen M."/>
            <person name="Xu Y."/>
            <person name="Jin H."/>
            <person name="Xiao X."/>
            <person name="Hu G."/>
            <person name="Bao F."/>
            <person name="Hu Y."/>
            <person name="Wan P."/>
            <person name="Li L."/>
            <person name="Deng X."/>
            <person name="Kuang T."/>
            <person name="Xiang C."/>
            <person name="Zhu J.K."/>
            <person name="Oliver M.J."/>
            <person name="He Y."/>
        </authorList>
    </citation>
    <scope>NUCLEOTIDE SEQUENCE [LARGE SCALE GENOMIC DNA]</scope>
    <source>
        <strain evidence="10">cv. XS01</strain>
    </source>
</reference>
<dbReference type="InterPro" id="IPR050156">
    <property type="entry name" value="TC-AMP_synthase_SUA5"/>
</dbReference>
<dbReference type="SUPFAM" id="SSF55821">
    <property type="entry name" value="YrdC/RibB"/>
    <property type="match status" value="1"/>
</dbReference>
<evidence type="ECO:0000256" key="6">
    <source>
        <dbReference type="ARBA" id="ARBA00022679"/>
    </source>
</evidence>
<organism evidence="9 10">
    <name type="scientific">Dorcoceras hygrometricum</name>
    <dbReference type="NCBI Taxonomy" id="472368"/>
    <lineage>
        <taxon>Eukaryota</taxon>
        <taxon>Viridiplantae</taxon>
        <taxon>Streptophyta</taxon>
        <taxon>Embryophyta</taxon>
        <taxon>Tracheophyta</taxon>
        <taxon>Spermatophyta</taxon>
        <taxon>Magnoliopsida</taxon>
        <taxon>eudicotyledons</taxon>
        <taxon>Gunneridae</taxon>
        <taxon>Pentapetalae</taxon>
        <taxon>asterids</taxon>
        <taxon>lamiids</taxon>
        <taxon>Lamiales</taxon>
        <taxon>Gesneriaceae</taxon>
        <taxon>Didymocarpoideae</taxon>
        <taxon>Trichosporeae</taxon>
        <taxon>Loxocarpinae</taxon>
        <taxon>Dorcoceras</taxon>
    </lineage>
</organism>
<dbReference type="PANTHER" id="PTHR17490:SF10">
    <property type="entry name" value="THREONYLCARBAMOYL-AMP SYNTHASE"/>
    <property type="match status" value="1"/>
</dbReference>
<dbReference type="Gene3D" id="3.90.870.10">
    <property type="entry name" value="DHBP synthase"/>
    <property type="match status" value="1"/>
</dbReference>
<evidence type="ECO:0000313" key="9">
    <source>
        <dbReference type="EMBL" id="KZV36719.1"/>
    </source>
</evidence>
<dbReference type="Proteomes" id="UP000250235">
    <property type="component" value="Unassembled WGS sequence"/>
</dbReference>
<keyword evidence="6" id="KW-0808">Transferase</keyword>
<dbReference type="AlphaFoldDB" id="A0A2Z7BQI9"/>
<protein>
    <recommendedName>
        <fullName evidence="4">Threonylcarbamoyl-AMP synthase</fullName>
        <ecNumber evidence="3">2.7.7.87</ecNumber>
    </recommendedName>
</protein>
<dbReference type="PROSITE" id="PS51163">
    <property type="entry name" value="YRDC"/>
    <property type="match status" value="1"/>
</dbReference>
<dbReference type="InterPro" id="IPR017945">
    <property type="entry name" value="DHBP_synth_RibB-like_a/b_dom"/>
</dbReference>
<comment type="similarity">
    <text evidence="2">Belongs to the SUA5 family.</text>
</comment>
<evidence type="ECO:0000256" key="3">
    <source>
        <dbReference type="ARBA" id="ARBA00012584"/>
    </source>
</evidence>
<dbReference type="OrthoDB" id="412787at2759"/>
<evidence type="ECO:0000256" key="4">
    <source>
        <dbReference type="ARBA" id="ARBA00015492"/>
    </source>
</evidence>
<comment type="subcellular location">
    <subcellularLocation>
        <location evidence="1">Cytoplasm</location>
    </subcellularLocation>
</comment>
<keyword evidence="5" id="KW-0963">Cytoplasm</keyword>
<evidence type="ECO:0000256" key="5">
    <source>
        <dbReference type="ARBA" id="ARBA00022490"/>
    </source>
</evidence>
<accession>A0A2Z7BQI9</accession>
<evidence type="ECO:0000256" key="2">
    <source>
        <dbReference type="ARBA" id="ARBA00007663"/>
    </source>
</evidence>
<keyword evidence="10" id="KW-1185">Reference proteome</keyword>
<gene>
    <name evidence="9" type="ORF">F511_39461</name>
</gene>
<comment type="catalytic activity">
    <reaction evidence="7">
        <text>L-threonine + hydrogencarbonate + ATP = L-threonylcarbamoyladenylate + diphosphate + H2O</text>
        <dbReference type="Rhea" id="RHEA:36407"/>
        <dbReference type="ChEBI" id="CHEBI:15377"/>
        <dbReference type="ChEBI" id="CHEBI:17544"/>
        <dbReference type="ChEBI" id="CHEBI:30616"/>
        <dbReference type="ChEBI" id="CHEBI:33019"/>
        <dbReference type="ChEBI" id="CHEBI:57926"/>
        <dbReference type="ChEBI" id="CHEBI:73682"/>
        <dbReference type="EC" id="2.7.7.87"/>
    </reaction>
</comment>
<evidence type="ECO:0000256" key="1">
    <source>
        <dbReference type="ARBA" id="ARBA00004496"/>
    </source>
</evidence>
<dbReference type="PANTHER" id="PTHR17490">
    <property type="entry name" value="SUA5"/>
    <property type="match status" value="1"/>
</dbReference>
<feature type="domain" description="YrdC-like" evidence="8">
    <location>
        <begin position="77"/>
        <end position="212"/>
    </location>
</feature>
<dbReference type="GO" id="GO:0005737">
    <property type="term" value="C:cytoplasm"/>
    <property type="evidence" value="ECO:0007669"/>
    <property type="project" value="UniProtKB-SubCell"/>
</dbReference>
<dbReference type="GO" id="GO:0003725">
    <property type="term" value="F:double-stranded RNA binding"/>
    <property type="evidence" value="ECO:0007669"/>
    <property type="project" value="InterPro"/>
</dbReference>
<dbReference type="GO" id="GO:0061710">
    <property type="term" value="F:L-threonylcarbamoyladenylate synthase"/>
    <property type="evidence" value="ECO:0007669"/>
    <property type="project" value="UniProtKB-EC"/>
</dbReference>
<dbReference type="EMBL" id="KV003248">
    <property type="protein sequence ID" value="KZV36719.1"/>
    <property type="molecule type" value="Genomic_DNA"/>
</dbReference>
<sequence length="212" mass="23572">MQAIIPAKFVNGKSLPFFSSSLFGSYLGVRKLKTLTSIERRRDNRGLNVKQMAWRLEKCDGNGMEIGESGVLRPAMEDYAQEVVKDVKAGKVIVVPTDTLYGFSCDACSMDAVHHIYEIKGRKYTIPLAICVGDVEDIQRFAVTDHLPNGLLNSLLPGPVTLVLRRDIKDFNNLWNYCAYIYDGGVIPSDRAGSTVVDLTEPGKYKILRPGR</sequence>
<dbReference type="InterPro" id="IPR006070">
    <property type="entry name" value="Sua5-like_dom"/>
</dbReference>
<dbReference type="EC" id="2.7.7.87" evidence="3"/>
<name>A0A2Z7BQI9_9LAMI</name>
<evidence type="ECO:0000259" key="8">
    <source>
        <dbReference type="PROSITE" id="PS51163"/>
    </source>
</evidence>
<dbReference type="GO" id="GO:0006450">
    <property type="term" value="P:regulation of translational fidelity"/>
    <property type="evidence" value="ECO:0007669"/>
    <property type="project" value="TreeGrafter"/>
</dbReference>
<evidence type="ECO:0000313" key="10">
    <source>
        <dbReference type="Proteomes" id="UP000250235"/>
    </source>
</evidence>